<protein>
    <submittedName>
        <fullName evidence="1">Uncharacterized protein</fullName>
    </submittedName>
</protein>
<sequence>MPVLTKIDGSLDDSDSFSRQPVGDQYRLCRVPFNYGGRCVGTSLVSLVQQPMGLLEFYPNESSRTEVVGEMESRFETITMMKTNGFARSADRSLAFVTSHLQGEITTSADN</sequence>
<proteinExistence type="predicted"/>
<evidence type="ECO:0000313" key="1">
    <source>
        <dbReference type="EMBL" id="KAK3734619.1"/>
    </source>
</evidence>
<name>A0AAE1CTM3_9GAST</name>
<evidence type="ECO:0000313" key="2">
    <source>
        <dbReference type="Proteomes" id="UP001283361"/>
    </source>
</evidence>
<gene>
    <name evidence="1" type="ORF">RRG08_003526</name>
</gene>
<accession>A0AAE1CTM3</accession>
<reference evidence="1" key="1">
    <citation type="journal article" date="2023" name="G3 (Bethesda)">
        <title>A reference genome for the long-term kleptoplast-retaining sea slug Elysia crispata morphotype clarki.</title>
        <authorList>
            <person name="Eastman K.E."/>
            <person name="Pendleton A.L."/>
            <person name="Shaikh M.A."/>
            <person name="Suttiyut T."/>
            <person name="Ogas R."/>
            <person name="Tomko P."/>
            <person name="Gavelis G."/>
            <person name="Widhalm J.R."/>
            <person name="Wisecaver J.H."/>
        </authorList>
    </citation>
    <scope>NUCLEOTIDE SEQUENCE</scope>
    <source>
        <strain evidence="1">ECLA1</strain>
    </source>
</reference>
<dbReference type="AlphaFoldDB" id="A0AAE1CTM3"/>
<organism evidence="1 2">
    <name type="scientific">Elysia crispata</name>
    <name type="common">lettuce slug</name>
    <dbReference type="NCBI Taxonomy" id="231223"/>
    <lineage>
        <taxon>Eukaryota</taxon>
        <taxon>Metazoa</taxon>
        <taxon>Spiralia</taxon>
        <taxon>Lophotrochozoa</taxon>
        <taxon>Mollusca</taxon>
        <taxon>Gastropoda</taxon>
        <taxon>Heterobranchia</taxon>
        <taxon>Euthyneura</taxon>
        <taxon>Panpulmonata</taxon>
        <taxon>Sacoglossa</taxon>
        <taxon>Placobranchoidea</taxon>
        <taxon>Plakobranchidae</taxon>
        <taxon>Elysia</taxon>
    </lineage>
</organism>
<dbReference type="EMBL" id="JAWDGP010006844">
    <property type="protein sequence ID" value="KAK3734619.1"/>
    <property type="molecule type" value="Genomic_DNA"/>
</dbReference>
<keyword evidence="2" id="KW-1185">Reference proteome</keyword>
<dbReference type="Proteomes" id="UP001283361">
    <property type="component" value="Unassembled WGS sequence"/>
</dbReference>
<comment type="caution">
    <text evidence="1">The sequence shown here is derived from an EMBL/GenBank/DDBJ whole genome shotgun (WGS) entry which is preliminary data.</text>
</comment>